<dbReference type="GeneID" id="82890573"/>
<reference evidence="1" key="1">
    <citation type="journal article" date="2022" name="Cell">
        <title>Design, construction, and in vivo augmentation of a complex gut microbiome.</title>
        <authorList>
            <person name="Cheng A.G."/>
            <person name="Ho P.Y."/>
            <person name="Aranda-Diaz A."/>
            <person name="Jain S."/>
            <person name="Yu F.B."/>
            <person name="Meng X."/>
            <person name="Wang M."/>
            <person name="Iakiviak M."/>
            <person name="Nagashima K."/>
            <person name="Zhao A."/>
            <person name="Murugkar P."/>
            <person name="Patil A."/>
            <person name="Atabakhsh K."/>
            <person name="Weakley A."/>
            <person name="Yan J."/>
            <person name="Brumbaugh A.R."/>
            <person name="Higginbottom S."/>
            <person name="Dimas A."/>
            <person name="Shiver A.L."/>
            <person name="Deutschbauer A."/>
            <person name="Neff N."/>
            <person name="Sonnenburg J.L."/>
            <person name="Huang K.C."/>
            <person name="Fischbach M.A."/>
        </authorList>
    </citation>
    <scope>NUCLEOTIDE SEQUENCE</scope>
    <source>
        <strain evidence="1">AP11</strain>
    </source>
</reference>
<dbReference type="EMBL" id="CP102294">
    <property type="protein sequence ID" value="UWN57673.1"/>
    <property type="molecule type" value="Genomic_DNA"/>
</dbReference>
<dbReference type="SUPFAM" id="SSF56935">
    <property type="entry name" value="Porins"/>
    <property type="match status" value="1"/>
</dbReference>
<protein>
    <recommendedName>
        <fullName evidence="3">TonB-dependent receptor-like beta-barrel domain-containing protein</fullName>
    </recommendedName>
</protein>
<gene>
    <name evidence="1" type="ORF">NQ491_02525</name>
</gene>
<sequence length="190" mass="21939">MPGDLKFKDVNGDMKIDDKDGVYFGNSNMPRSTFTASLGFNYKGLDFSMLFQGGAGFYYMPQQENRVHFFEGGAAFGGVEERWTPTGRSKWYPILHTTNNQQSGNFVNSSFWAYDATYLRLKNVELGYNLPQKWMKSIGIDNLRVFLTAQNVWTWTPTHQMKNFDPESIQHRTLFYPLMQIYNVGVSITF</sequence>
<keyword evidence="2" id="KW-1185">Reference proteome</keyword>
<evidence type="ECO:0000313" key="2">
    <source>
        <dbReference type="Proteomes" id="UP001059295"/>
    </source>
</evidence>
<dbReference type="Proteomes" id="UP001059295">
    <property type="component" value="Chromosome"/>
</dbReference>
<accession>A0ABY5V0D7</accession>
<proteinExistence type="predicted"/>
<name>A0ABY5V0D7_9BACT</name>
<organism evidence="1 2">
    <name type="scientific">Alistipes ihumii AP11</name>
    <dbReference type="NCBI Taxonomy" id="1211813"/>
    <lineage>
        <taxon>Bacteria</taxon>
        <taxon>Pseudomonadati</taxon>
        <taxon>Bacteroidota</taxon>
        <taxon>Bacteroidia</taxon>
        <taxon>Bacteroidales</taxon>
        <taxon>Rikenellaceae</taxon>
        <taxon>Alistipes</taxon>
    </lineage>
</organism>
<evidence type="ECO:0008006" key="3">
    <source>
        <dbReference type="Google" id="ProtNLM"/>
    </source>
</evidence>
<dbReference type="RefSeq" id="WP_259800666.1">
    <property type="nucleotide sequence ID" value="NZ_CP102294.1"/>
</dbReference>
<evidence type="ECO:0000313" key="1">
    <source>
        <dbReference type="EMBL" id="UWN57673.1"/>
    </source>
</evidence>